<protein>
    <recommendedName>
        <fullName evidence="3">DUF3303 domain-containing protein</fullName>
    </recommendedName>
</protein>
<keyword evidence="2" id="KW-1185">Reference proteome</keyword>
<dbReference type="EMBL" id="FCOL02000003">
    <property type="protein sequence ID" value="SAL22776.1"/>
    <property type="molecule type" value="Genomic_DNA"/>
</dbReference>
<comment type="caution">
    <text evidence="1">The sequence shown here is derived from an EMBL/GenBank/DDBJ whole genome shotgun (WGS) entry which is preliminary data.</text>
</comment>
<reference evidence="1" key="1">
    <citation type="submission" date="2016-01" db="EMBL/GenBank/DDBJ databases">
        <authorList>
            <person name="Peeters C."/>
        </authorList>
    </citation>
    <scope>NUCLEOTIDE SEQUENCE [LARGE SCALE GENOMIC DNA]</scope>
    <source>
        <strain evidence="1">LMG 22937</strain>
    </source>
</reference>
<dbReference type="Pfam" id="PF11746">
    <property type="entry name" value="DUF3303"/>
    <property type="match status" value="1"/>
</dbReference>
<evidence type="ECO:0000313" key="1">
    <source>
        <dbReference type="EMBL" id="SAL22776.1"/>
    </source>
</evidence>
<proteinExistence type="predicted"/>
<dbReference type="Proteomes" id="UP000054925">
    <property type="component" value="Unassembled WGS sequence"/>
</dbReference>
<gene>
    <name evidence="1" type="ORF">AWB67_00833</name>
</gene>
<organism evidence="1 2">
    <name type="scientific">Caballeronia terrestris</name>
    <dbReference type="NCBI Taxonomy" id="1226301"/>
    <lineage>
        <taxon>Bacteria</taxon>
        <taxon>Pseudomonadati</taxon>
        <taxon>Pseudomonadota</taxon>
        <taxon>Betaproteobacteria</taxon>
        <taxon>Burkholderiales</taxon>
        <taxon>Burkholderiaceae</taxon>
        <taxon>Caballeronia</taxon>
    </lineage>
</organism>
<sequence>MLFIAKWTALPTAEQAASERFRRTGGAPPDGIKVIGRWHAVGGVEGLAICECATIEPLAAWVLEWADLMSFDVKPGLTDEQLGVLLTAAAEKK</sequence>
<evidence type="ECO:0000313" key="2">
    <source>
        <dbReference type="Proteomes" id="UP000054925"/>
    </source>
</evidence>
<accession>A0A158FSG0</accession>
<dbReference type="RefSeq" id="WP_087654962.1">
    <property type="nucleotide sequence ID" value="NZ_FCOL02000003.1"/>
</dbReference>
<name>A0A158FSG0_9BURK</name>
<dbReference type="OrthoDB" id="9801877at2"/>
<dbReference type="InterPro" id="IPR021734">
    <property type="entry name" value="DUF3303"/>
</dbReference>
<evidence type="ECO:0008006" key="3">
    <source>
        <dbReference type="Google" id="ProtNLM"/>
    </source>
</evidence>
<dbReference type="AlphaFoldDB" id="A0A158FSG0"/>